<protein>
    <submittedName>
        <fullName evidence="3">PQQ-binding-like beta-propeller repeat protein</fullName>
    </submittedName>
</protein>
<dbReference type="Gene3D" id="2.130.10.10">
    <property type="entry name" value="YVTN repeat-like/Quinoprotein amine dehydrogenase"/>
    <property type="match status" value="1"/>
</dbReference>
<dbReference type="SUPFAM" id="SSF81296">
    <property type="entry name" value="E set domains"/>
    <property type="match status" value="1"/>
</dbReference>
<dbReference type="InterPro" id="IPR013783">
    <property type="entry name" value="Ig-like_fold"/>
</dbReference>
<evidence type="ECO:0000313" key="3">
    <source>
        <dbReference type="EMBL" id="MDC0716242.1"/>
    </source>
</evidence>
<dbReference type="Gene3D" id="2.60.40.10">
    <property type="entry name" value="Immunoglobulins"/>
    <property type="match status" value="1"/>
</dbReference>
<keyword evidence="4" id="KW-1185">Reference proteome</keyword>
<evidence type="ECO:0000256" key="1">
    <source>
        <dbReference type="SAM" id="MobiDB-lite"/>
    </source>
</evidence>
<gene>
    <name evidence="3" type="ORF">POL25_05025</name>
</gene>
<feature type="region of interest" description="Disordered" evidence="1">
    <location>
        <begin position="490"/>
        <end position="561"/>
    </location>
</feature>
<dbReference type="InterPro" id="IPR002372">
    <property type="entry name" value="PQQ_rpt_dom"/>
</dbReference>
<dbReference type="EMBL" id="JAQNDL010000001">
    <property type="protein sequence ID" value="MDC0716242.1"/>
    <property type="molecule type" value="Genomic_DNA"/>
</dbReference>
<dbReference type="SMART" id="SM00564">
    <property type="entry name" value="PQQ"/>
    <property type="match status" value="3"/>
</dbReference>
<name>A0ABT5DRG9_9BACT</name>
<dbReference type="InterPro" id="IPR018391">
    <property type="entry name" value="PQQ_b-propeller_rpt"/>
</dbReference>
<accession>A0ABT5DRG9</accession>
<organism evidence="3 4">
    <name type="scientific">Nannocystis bainbridge</name>
    <dbReference type="NCBI Taxonomy" id="2995303"/>
    <lineage>
        <taxon>Bacteria</taxon>
        <taxon>Pseudomonadati</taxon>
        <taxon>Myxococcota</taxon>
        <taxon>Polyangia</taxon>
        <taxon>Nannocystales</taxon>
        <taxon>Nannocystaceae</taxon>
        <taxon>Nannocystis</taxon>
    </lineage>
</organism>
<dbReference type="RefSeq" id="WP_272084689.1">
    <property type="nucleotide sequence ID" value="NZ_JAQNDL010000001.1"/>
</dbReference>
<proteinExistence type="predicted"/>
<dbReference type="InterPro" id="IPR015943">
    <property type="entry name" value="WD40/YVTN_repeat-like_dom_sf"/>
</dbReference>
<feature type="compositionally biased region" description="Low complexity" evidence="1">
    <location>
        <begin position="499"/>
        <end position="519"/>
    </location>
</feature>
<dbReference type="InterPro" id="IPR014756">
    <property type="entry name" value="Ig_E-set"/>
</dbReference>
<dbReference type="SUPFAM" id="SSF50998">
    <property type="entry name" value="Quinoprotein alcohol dehydrogenase-like"/>
    <property type="match status" value="2"/>
</dbReference>
<sequence length="591" mass="61535">MLAAPPHINSLSSAFVVHNGRVRIAGTDFGKAPGLVAGASVEIGGVPVATARWAETAISAYVTADVPLGDTTIRVITSEGASEAAPLTIEPLPPADGRIAWRFQVDGMGIQHRSGIGPDGTVIAVDALGFVYALGHDGLLRWIHDGPRRAGHEHGSGSEGPVAVGADGSSYVGIQPLGPDLHLHALAPDGSLKWILNEPWAHTVSGPAIGPEGDVYWAVTAAGGGLQRIKPSGELVWDHAGQPKLDASFYERSHELVFGPSRPNGPLDQAYFAVTLGDLYQGMPTPPFLFGFDLDGQQRFATYVQSLSGSFGPRGQAAVGPDGRVYLSSWGLPEGWGLHAYEPGGGSRVWSYYPDPGNVVSTPEFDADGNVYVMHDGAYLTSLDAAGSLRWEIGMEPGSRLGPSLSPDGGTLLIDGMDSAPDGELDAYDAATGTQLWKIPFPIENGTYQMPSARARFTADGTRAYVSTVIGGQPEEDVYGWLYAIDVEEAPHPGETTGGEESATGETATSTSAGETSGEMPTTSPVEGSTGTGTGEDDGGDGGSSAGETGAEADPGAEGCGCRSMNGSGAGWLLAPLWWKLRRCSRRRPNR</sequence>
<dbReference type="Proteomes" id="UP001221686">
    <property type="component" value="Unassembled WGS sequence"/>
</dbReference>
<evidence type="ECO:0000259" key="2">
    <source>
        <dbReference type="Pfam" id="PF13360"/>
    </source>
</evidence>
<feature type="domain" description="Pyrrolo-quinoline quinone repeat" evidence="2">
    <location>
        <begin position="316"/>
        <end position="447"/>
    </location>
</feature>
<comment type="caution">
    <text evidence="3">The sequence shown here is derived from an EMBL/GenBank/DDBJ whole genome shotgun (WGS) entry which is preliminary data.</text>
</comment>
<dbReference type="InterPro" id="IPR011047">
    <property type="entry name" value="Quinoprotein_ADH-like_sf"/>
</dbReference>
<reference evidence="3 4" key="1">
    <citation type="submission" date="2022-11" db="EMBL/GenBank/DDBJ databases">
        <title>Minimal conservation of predation-associated metabolite biosynthetic gene clusters underscores biosynthetic potential of Myxococcota including descriptions for ten novel species: Archangium lansinium sp. nov., Myxococcus landrumus sp. nov., Nannocystis bai.</title>
        <authorList>
            <person name="Ahearne A."/>
            <person name="Stevens C."/>
            <person name="Dowd S."/>
        </authorList>
    </citation>
    <scope>NUCLEOTIDE SEQUENCE [LARGE SCALE GENOMIC DNA]</scope>
    <source>
        <strain evidence="3 4">BB15-2</strain>
    </source>
</reference>
<dbReference type="Pfam" id="PF13360">
    <property type="entry name" value="PQQ_2"/>
    <property type="match status" value="1"/>
</dbReference>
<evidence type="ECO:0000313" key="4">
    <source>
        <dbReference type="Proteomes" id="UP001221686"/>
    </source>
</evidence>